<name>A0A2A5WB76_9GAMM</name>
<dbReference type="EMBL" id="NTJZ01000007">
    <property type="protein sequence ID" value="PDH33621.1"/>
    <property type="molecule type" value="Genomic_DNA"/>
</dbReference>
<organism evidence="1 2">
    <name type="scientific">OM182 bacterium MED-G28</name>
    <dbReference type="NCBI Taxonomy" id="1986256"/>
    <lineage>
        <taxon>Bacteria</taxon>
        <taxon>Pseudomonadati</taxon>
        <taxon>Pseudomonadota</taxon>
        <taxon>Gammaproteobacteria</taxon>
        <taxon>OMG group</taxon>
        <taxon>OM182 clade</taxon>
    </lineage>
</organism>
<dbReference type="Proteomes" id="UP000219329">
    <property type="component" value="Unassembled WGS sequence"/>
</dbReference>
<reference evidence="1 2" key="1">
    <citation type="submission" date="2017-08" db="EMBL/GenBank/DDBJ databases">
        <title>Fine stratification of microbial communities through a metagenomic profile of the photic zone.</title>
        <authorList>
            <person name="Haro-Moreno J.M."/>
            <person name="Lopez-Perez M."/>
            <person name="De La Torre J."/>
            <person name="Picazo A."/>
            <person name="Camacho A."/>
            <person name="Rodriguez-Valera F."/>
        </authorList>
    </citation>
    <scope>NUCLEOTIDE SEQUENCE [LARGE SCALE GENOMIC DNA]</scope>
    <source>
        <strain evidence="1">MED-G28</strain>
    </source>
</reference>
<evidence type="ECO:0000313" key="1">
    <source>
        <dbReference type="EMBL" id="PDH33621.1"/>
    </source>
</evidence>
<proteinExistence type="predicted"/>
<accession>A0A2A5WB76</accession>
<evidence type="ECO:0008006" key="3">
    <source>
        <dbReference type="Google" id="ProtNLM"/>
    </source>
</evidence>
<protein>
    <recommendedName>
        <fullName evidence="3">DUF3224 domain-containing protein</fullName>
    </recommendedName>
</protein>
<gene>
    <name evidence="1" type="ORF">CNF02_07790</name>
</gene>
<sequence>MAEALDTFELKHVSTTYSEDGEGNVLTHFNCRGNAAGFGLVYDTAVFYNLTSNVESGRLKRIGHAFARNGSYILGHGEGTWERVPGEHAWKTEVIFELDGPRIKSVGELRLDSETHSGINYSVDD</sequence>
<dbReference type="AlphaFoldDB" id="A0A2A5WB76"/>
<comment type="caution">
    <text evidence="1">The sequence shown here is derived from an EMBL/GenBank/DDBJ whole genome shotgun (WGS) entry which is preliminary data.</text>
</comment>
<evidence type="ECO:0000313" key="2">
    <source>
        <dbReference type="Proteomes" id="UP000219329"/>
    </source>
</evidence>